<dbReference type="EC" id="1.17.1.8" evidence="10 13"/>
<evidence type="ECO:0000313" key="16">
    <source>
        <dbReference type="EMBL" id="OYQ26002.1"/>
    </source>
</evidence>
<feature type="domain" description="Dihydrodipicolinate reductase C-terminal" evidence="15">
    <location>
        <begin position="129"/>
        <end position="265"/>
    </location>
</feature>
<evidence type="ECO:0000256" key="7">
    <source>
        <dbReference type="ARBA" id="ARBA00023027"/>
    </source>
</evidence>
<dbReference type="HAMAP" id="MF_00102">
    <property type="entry name" value="DapB"/>
    <property type="match status" value="1"/>
</dbReference>
<dbReference type="InterPro" id="IPR022664">
    <property type="entry name" value="DapB_N_CS"/>
</dbReference>
<comment type="subcellular location">
    <subcellularLocation>
        <location evidence="13">Cytoplasm</location>
    </subcellularLocation>
</comment>
<comment type="catalytic activity">
    <reaction evidence="11 13">
        <text>(S)-2,3,4,5-tetrahydrodipicolinate + NADP(+) + H2O = (2S,4S)-4-hydroxy-2,3,4,5-tetrahydrodipicolinate + NADPH + H(+)</text>
        <dbReference type="Rhea" id="RHEA:35331"/>
        <dbReference type="ChEBI" id="CHEBI:15377"/>
        <dbReference type="ChEBI" id="CHEBI:15378"/>
        <dbReference type="ChEBI" id="CHEBI:16845"/>
        <dbReference type="ChEBI" id="CHEBI:57783"/>
        <dbReference type="ChEBI" id="CHEBI:58349"/>
        <dbReference type="ChEBI" id="CHEBI:67139"/>
        <dbReference type="EC" id="1.17.1.8"/>
    </reaction>
</comment>
<dbReference type="Pfam" id="PF05173">
    <property type="entry name" value="DapB_C"/>
    <property type="match status" value="1"/>
</dbReference>
<evidence type="ECO:0000256" key="9">
    <source>
        <dbReference type="ARBA" id="ARBA00037922"/>
    </source>
</evidence>
<keyword evidence="8 13" id="KW-0457">Lysine biosynthesis</keyword>
<dbReference type="AlphaFoldDB" id="A0A255Y9X4"/>
<protein>
    <recommendedName>
        <fullName evidence="10 13">4-hydroxy-tetrahydrodipicolinate reductase</fullName>
        <shortName evidence="13">HTPA reductase</shortName>
        <ecNumber evidence="10 13">1.17.1.8</ecNumber>
    </recommendedName>
</protein>
<dbReference type="Proteomes" id="UP000216991">
    <property type="component" value="Unassembled WGS sequence"/>
</dbReference>
<dbReference type="InterPro" id="IPR022663">
    <property type="entry name" value="DapB_C"/>
</dbReference>
<dbReference type="InterPro" id="IPR036291">
    <property type="entry name" value="NAD(P)-bd_dom_sf"/>
</dbReference>
<dbReference type="EMBL" id="NOXT01000120">
    <property type="protein sequence ID" value="OYQ26002.1"/>
    <property type="molecule type" value="Genomic_DNA"/>
</dbReference>
<dbReference type="SUPFAM" id="SSF55347">
    <property type="entry name" value="Glyceraldehyde-3-phosphate dehydrogenase-like, C-terminal domain"/>
    <property type="match status" value="1"/>
</dbReference>
<dbReference type="Gene3D" id="3.40.50.720">
    <property type="entry name" value="NAD(P)-binding Rossmann-like Domain"/>
    <property type="match status" value="1"/>
</dbReference>
<dbReference type="NCBIfam" id="TIGR00036">
    <property type="entry name" value="dapB"/>
    <property type="match status" value="1"/>
</dbReference>
<dbReference type="GO" id="GO:0050661">
    <property type="term" value="F:NADP binding"/>
    <property type="evidence" value="ECO:0007669"/>
    <property type="project" value="UniProtKB-UniRule"/>
</dbReference>
<dbReference type="PANTHER" id="PTHR20836">
    <property type="entry name" value="DIHYDRODIPICOLINATE REDUCTASE"/>
    <property type="match status" value="1"/>
</dbReference>
<keyword evidence="7 13" id="KW-0520">NAD</keyword>
<evidence type="ECO:0000256" key="6">
    <source>
        <dbReference type="ARBA" id="ARBA00023002"/>
    </source>
</evidence>
<evidence type="ECO:0000256" key="3">
    <source>
        <dbReference type="ARBA" id="ARBA00022605"/>
    </source>
</evidence>
<feature type="binding site" evidence="13">
    <location>
        <position position="157"/>
    </location>
    <ligand>
        <name>(S)-2,3,4,5-tetrahydrodipicolinate</name>
        <dbReference type="ChEBI" id="CHEBI:16845"/>
    </ligand>
</feature>
<evidence type="ECO:0000256" key="1">
    <source>
        <dbReference type="ARBA" id="ARBA00006642"/>
    </source>
</evidence>
<dbReference type="GO" id="GO:0005829">
    <property type="term" value="C:cytosol"/>
    <property type="evidence" value="ECO:0007669"/>
    <property type="project" value="TreeGrafter"/>
</dbReference>
<dbReference type="FunFam" id="3.30.360.10:FF:000004">
    <property type="entry name" value="4-hydroxy-tetrahydrodipicolinate reductase"/>
    <property type="match status" value="1"/>
</dbReference>
<dbReference type="GO" id="GO:0009089">
    <property type="term" value="P:lysine biosynthetic process via diaminopimelate"/>
    <property type="evidence" value="ECO:0007669"/>
    <property type="project" value="UniProtKB-UniRule"/>
</dbReference>
<comment type="catalytic activity">
    <reaction evidence="12 13">
        <text>(S)-2,3,4,5-tetrahydrodipicolinate + NAD(+) + H2O = (2S,4S)-4-hydroxy-2,3,4,5-tetrahydrodipicolinate + NADH + H(+)</text>
        <dbReference type="Rhea" id="RHEA:35323"/>
        <dbReference type="ChEBI" id="CHEBI:15377"/>
        <dbReference type="ChEBI" id="CHEBI:15378"/>
        <dbReference type="ChEBI" id="CHEBI:16845"/>
        <dbReference type="ChEBI" id="CHEBI:57540"/>
        <dbReference type="ChEBI" id="CHEBI:57945"/>
        <dbReference type="ChEBI" id="CHEBI:67139"/>
        <dbReference type="EC" id="1.17.1.8"/>
    </reaction>
</comment>
<dbReference type="PIRSF" id="PIRSF000161">
    <property type="entry name" value="DHPR"/>
    <property type="match status" value="1"/>
</dbReference>
<evidence type="ECO:0000313" key="17">
    <source>
        <dbReference type="Proteomes" id="UP000216991"/>
    </source>
</evidence>
<feature type="domain" description="Dihydrodipicolinate reductase N-terminal" evidence="14">
    <location>
        <begin position="6"/>
        <end position="125"/>
    </location>
</feature>
<evidence type="ECO:0000256" key="4">
    <source>
        <dbReference type="ARBA" id="ARBA00022857"/>
    </source>
</evidence>
<evidence type="ECO:0000256" key="8">
    <source>
        <dbReference type="ARBA" id="ARBA00023154"/>
    </source>
</evidence>
<gene>
    <name evidence="13" type="primary">dapB</name>
    <name evidence="16" type="ORF">CHU93_12380</name>
</gene>
<evidence type="ECO:0000256" key="10">
    <source>
        <dbReference type="ARBA" id="ARBA00038983"/>
    </source>
</evidence>
<comment type="pathway">
    <text evidence="9 13">Amino-acid biosynthesis; L-lysine biosynthesis via DAP pathway; (S)-tetrahydrodipicolinate from L-aspartate: step 4/4.</text>
</comment>
<dbReference type="SUPFAM" id="SSF51735">
    <property type="entry name" value="NAD(P)-binding Rossmann-fold domains"/>
    <property type="match status" value="1"/>
</dbReference>
<dbReference type="OrthoDB" id="9790352at2"/>
<dbReference type="GO" id="GO:0051287">
    <property type="term" value="F:NAD binding"/>
    <property type="evidence" value="ECO:0007669"/>
    <property type="project" value="UniProtKB-UniRule"/>
</dbReference>
<dbReference type="GO" id="GO:0016726">
    <property type="term" value="F:oxidoreductase activity, acting on CH or CH2 groups, NAD or NADP as acceptor"/>
    <property type="evidence" value="ECO:0007669"/>
    <property type="project" value="UniProtKB-UniRule"/>
</dbReference>
<dbReference type="GO" id="GO:0008839">
    <property type="term" value="F:4-hydroxy-tetrahydrodipicolinate reductase"/>
    <property type="evidence" value="ECO:0007669"/>
    <property type="project" value="UniProtKB-UniRule"/>
</dbReference>
<dbReference type="InterPro" id="IPR023940">
    <property type="entry name" value="DHDPR_bac"/>
</dbReference>
<dbReference type="CDD" id="cd02274">
    <property type="entry name" value="DHDPR_N"/>
    <property type="match status" value="1"/>
</dbReference>
<evidence type="ECO:0000256" key="2">
    <source>
        <dbReference type="ARBA" id="ARBA00022490"/>
    </source>
</evidence>
<comment type="caution">
    <text evidence="13">Was originally thought to be a dihydrodipicolinate reductase (DHDPR), catalyzing the conversion of dihydrodipicolinate to tetrahydrodipicolinate. However, it was shown in E.coli that the substrate of the enzymatic reaction is not dihydrodipicolinate (DHDP) but in fact (2S,4S)-4-hydroxy-2,3,4,5-tetrahydrodipicolinic acid (HTPA), the product released by the DapA-catalyzed reaction.</text>
</comment>
<feature type="active site" description="Proton donor" evidence="13">
    <location>
        <position position="160"/>
    </location>
</feature>
<feature type="binding site" evidence="13">
    <location>
        <begin position="99"/>
        <end position="101"/>
    </location>
    <ligand>
        <name>NAD(+)</name>
        <dbReference type="ChEBI" id="CHEBI:57540"/>
    </ligand>
</feature>
<keyword evidence="3 13" id="KW-0028">Amino-acid biosynthesis</keyword>
<organism evidence="16 17">
    <name type="scientific">Sandarakinorhabdus cyanobacteriorum</name>
    <dbReference type="NCBI Taxonomy" id="1981098"/>
    <lineage>
        <taxon>Bacteria</taxon>
        <taxon>Pseudomonadati</taxon>
        <taxon>Pseudomonadota</taxon>
        <taxon>Alphaproteobacteria</taxon>
        <taxon>Sphingomonadales</taxon>
        <taxon>Sphingosinicellaceae</taxon>
        <taxon>Sandarakinorhabdus</taxon>
    </lineage>
</organism>
<dbReference type="RefSeq" id="WP_094474479.1">
    <property type="nucleotide sequence ID" value="NZ_NOXT01000120.1"/>
</dbReference>
<evidence type="ECO:0000256" key="11">
    <source>
        <dbReference type="ARBA" id="ARBA00049080"/>
    </source>
</evidence>
<feature type="binding site" evidence="13">
    <location>
        <begin position="12"/>
        <end position="17"/>
    </location>
    <ligand>
        <name>NAD(+)</name>
        <dbReference type="ChEBI" id="CHEBI:57540"/>
    </ligand>
</feature>
<comment type="caution">
    <text evidence="16">The sequence shown here is derived from an EMBL/GenBank/DDBJ whole genome shotgun (WGS) entry which is preliminary data.</text>
</comment>
<feature type="binding site" evidence="13">
    <location>
        <begin position="166"/>
        <end position="167"/>
    </location>
    <ligand>
        <name>(S)-2,3,4,5-tetrahydrodipicolinate</name>
        <dbReference type="ChEBI" id="CHEBI:16845"/>
    </ligand>
</feature>
<sequence>MTNKPIRIGVLGAGGRMGQAIIAQMGDWPGLALAGAVERAGHASCGRPAGPGHPETLTVCSNIGAIAHKCDVLIDFSAPAALATSLEAAEEARCALVIGTTGLEPAHHAQIDAAAQRIAVLQAANTSLGVTLLARLVEQAARALGPDWDIEIAELHHRMKVDAPSGTALALGQAAARGRGIDLAANMASGRDGIIGARATGEIGFASLRGGSAAGDHMVLLASEGERIELWHRAENRSIFARGALKAAQWLAGKPAGRYAMGDVLGL</sequence>
<keyword evidence="4 13" id="KW-0521">NADP</keyword>
<dbReference type="Pfam" id="PF01113">
    <property type="entry name" value="DapB_N"/>
    <property type="match status" value="1"/>
</dbReference>
<reference evidence="16 17" key="1">
    <citation type="submission" date="2017-07" db="EMBL/GenBank/DDBJ databases">
        <title>Sandarakinorhabdus cyanobacteriorum sp. nov., a novel bacterium isolated from cyanobacterial aggregates in a eutrophic lake.</title>
        <authorList>
            <person name="Cai H."/>
        </authorList>
    </citation>
    <scope>NUCLEOTIDE SEQUENCE [LARGE SCALE GENOMIC DNA]</scope>
    <source>
        <strain evidence="16 17">TH057</strain>
    </source>
</reference>
<keyword evidence="5 13" id="KW-0220">Diaminopimelate biosynthesis</keyword>
<comment type="similarity">
    <text evidence="1 13">Belongs to the DapB family.</text>
</comment>
<evidence type="ECO:0000256" key="13">
    <source>
        <dbReference type="HAMAP-Rule" id="MF_00102"/>
    </source>
</evidence>
<keyword evidence="17" id="KW-1185">Reference proteome</keyword>
<evidence type="ECO:0000259" key="15">
    <source>
        <dbReference type="Pfam" id="PF05173"/>
    </source>
</evidence>
<feature type="binding site" evidence="13">
    <location>
        <position position="38"/>
    </location>
    <ligand>
        <name>NAD(+)</name>
        <dbReference type="ChEBI" id="CHEBI:57540"/>
    </ligand>
</feature>
<dbReference type="Gene3D" id="3.30.360.10">
    <property type="entry name" value="Dihydrodipicolinate Reductase, domain 2"/>
    <property type="match status" value="1"/>
</dbReference>
<keyword evidence="2 13" id="KW-0963">Cytoplasm</keyword>
<comment type="function">
    <text evidence="13">Catalyzes the conversion of 4-hydroxy-tetrahydrodipicolinate (HTPA) to tetrahydrodipicolinate.</text>
</comment>
<dbReference type="PROSITE" id="PS01298">
    <property type="entry name" value="DAPB"/>
    <property type="match status" value="1"/>
</dbReference>
<dbReference type="GO" id="GO:0019877">
    <property type="term" value="P:diaminopimelate biosynthetic process"/>
    <property type="evidence" value="ECO:0007669"/>
    <property type="project" value="UniProtKB-UniRule"/>
</dbReference>
<keyword evidence="6 13" id="KW-0560">Oxidoreductase</keyword>
<evidence type="ECO:0000256" key="12">
    <source>
        <dbReference type="ARBA" id="ARBA00049396"/>
    </source>
</evidence>
<evidence type="ECO:0000259" key="14">
    <source>
        <dbReference type="Pfam" id="PF01113"/>
    </source>
</evidence>
<feature type="active site" description="Proton donor/acceptor" evidence="13">
    <location>
        <position position="156"/>
    </location>
</feature>
<feature type="binding site" evidence="13">
    <location>
        <position position="39"/>
    </location>
    <ligand>
        <name>NADP(+)</name>
        <dbReference type="ChEBI" id="CHEBI:58349"/>
    </ligand>
</feature>
<dbReference type="PANTHER" id="PTHR20836:SF0">
    <property type="entry name" value="4-HYDROXY-TETRAHYDRODIPICOLINATE REDUCTASE 1, CHLOROPLASTIC-RELATED"/>
    <property type="match status" value="1"/>
</dbReference>
<feature type="binding site" evidence="13">
    <location>
        <begin position="123"/>
        <end position="126"/>
    </location>
    <ligand>
        <name>NAD(+)</name>
        <dbReference type="ChEBI" id="CHEBI:57540"/>
    </ligand>
</feature>
<evidence type="ECO:0000256" key="5">
    <source>
        <dbReference type="ARBA" id="ARBA00022915"/>
    </source>
</evidence>
<proteinExistence type="inferred from homology"/>
<name>A0A255Y9X4_9SPHN</name>
<comment type="subunit">
    <text evidence="13">Homotetramer.</text>
</comment>
<accession>A0A255Y9X4</accession>
<dbReference type="InterPro" id="IPR000846">
    <property type="entry name" value="DapB_N"/>
</dbReference>
<dbReference type="UniPathway" id="UPA00034">
    <property type="reaction ID" value="UER00018"/>
</dbReference>